<dbReference type="EMBL" id="UINC01175824">
    <property type="protein sequence ID" value="SVD82644.1"/>
    <property type="molecule type" value="Genomic_DNA"/>
</dbReference>
<gene>
    <name evidence="3" type="ORF">METZ01_LOCUS435498</name>
</gene>
<dbReference type="Gene3D" id="3.40.50.720">
    <property type="entry name" value="NAD(P)-binding Rossmann-like Domain"/>
    <property type="match status" value="1"/>
</dbReference>
<dbReference type="Gene3D" id="3.90.25.10">
    <property type="entry name" value="UDP-galactose 4-epimerase, domain 1"/>
    <property type="match status" value="1"/>
</dbReference>
<accession>A0A382YHE8</accession>
<evidence type="ECO:0000256" key="1">
    <source>
        <dbReference type="ARBA" id="ARBA00007637"/>
    </source>
</evidence>
<reference evidence="3" key="1">
    <citation type="submission" date="2018-05" db="EMBL/GenBank/DDBJ databases">
        <authorList>
            <person name="Lanie J.A."/>
            <person name="Ng W.-L."/>
            <person name="Kazmierczak K.M."/>
            <person name="Andrzejewski T.M."/>
            <person name="Davidsen T.M."/>
            <person name="Wayne K.J."/>
            <person name="Tettelin H."/>
            <person name="Glass J.I."/>
            <person name="Rusch D."/>
            <person name="Podicherti R."/>
            <person name="Tsui H.-C.T."/>
            <person name="Winkler M.E."/>
        </authorList>
    </citation>
    <scope>NUCLEOTIDE SEQUENCE</scope>
</reference>
<dbReference type="Pfam" id="PF01370">
    <property type="entry name" value="Epimerase"/>
    <property type="match status" value="1"/>
</dbReference>
<protein>
    <recommendedName>
        <fullName evidence="2">NAD-dependent epimerase/dehydratase domain-containing protein</fullName>
    </recommendedName>
</protein>
<feature type="non-terminal residue" evidence="3">
    <location>
        <position position="1"/>
    </location>
</feature>
<name>A0A382YHE8_9ZZZZ</name>
<sequence>LWKKSMDGVNIVFHLASQTSVYKAEVDPLEDFKSNVYPMQLLLKAASQNEKKPYITFAGSATQCGLKKRLPIGESVKDNPSTVYDFHKLLAESYLKFYINKNWVNGACLRLSNVYGPGPKSSQDDRGILNSMVRKALRKETLTIYGSGDFIRDYIFIDDVVNAFLACPFYHERTNSNYYIIGSGKGHSINAAINMVAGVVERITSLKVDVINVKPPDELLDIEYRNFVANNSSFKSDTGWFVRTNLEEGIIKTVNKFRTN</sequence>
<dbReference type="InterPro" id="IPR001509">
    <property type="entry name" value="Epimerase_deHydtase"/>
</dbReference>
<comment type="similarity">
    <text evidence="1">Belongs to the NAD(P)-dependent epimerase/dehydratase family.</text>
</comment>
<organism evidence="3">
    <name type="scientific">marine metagenome</name>
    <dbReference type="NCBI Taxonomy" id="408172"/>
    <lineage>
        <taxon>unclassified sequences</taxon>
        <taxon>metagenomes</taxon>
        <taxon>ecological metagenomes</taxon>
    </lineage>
</organism>
<evidence type="ECO:0000259" key="2">
    <source>
        <dbReference type="Pfam" id="PF01370"/>
    </source>
</evidence>
<dbReference type="SUPFAM" id="SSF51735">
    <property type="entry name" value="NAD(P)-binding Rossmann-fold domains"/>
    <property type="match status" value="1"/>
</dbReference>
<dbReference type="InterPro" id="IPR036291">
    <property type="entry name" value="NAD(P)-bd_dom_sf"/>
</dbReference>
<dbReference type="AlphaFoldDB" id="A0A382YHE8"/>
<proteinExistence type="inferred from homology"/>
<evidence type="ECO:0000313" key="3">
    <source>
        <dbReference type="EMBL" id="SVD82644.1"/>
    </source>
</evidence>
<dbReference type="PANTHER" id="PTHR43000">
    <property type="entry name" value="DTDP-D-GLUCOSE 4,6-DEHYDRATASE-RELATED"/>
    <property type="match status" value="1"/>
</dbReference>
<feature type="domain" description="NAD-dependent epimerase/dehydratase" evidence="2">
    <location>
        <begin position="8"/>
        <end position="166"/>
    </location>
</feature>